<evidence type="ECO:0000259" key="3">
    <source>
        <dbReference type="Pfam" id="PF01926"/>
    </source>
</evidence>
<dbReference type="OrthoDB" id="391988at2759"/>
<dbReference type="Proteomes" id="UP000886523">
    <property type="component" value="Unassembled WGS sequence"/>
</dbReference>
<organism evidence="4 5">
    <name type="scientific">Hydnum rufescens UP504</name>
    <dbReference type="NCBI Taxonomy" id="1448309"/>
    <lineage>
        <taxon>Eukaryota</taxon>
        <taxon>Fungi</taxon>
        <taxon>Dikarya</taxon>
        <taxon>Basidiomycota</taxon>
        <taxon>Agaricomycotina</taxon>
        <taxon>Agaricomycetes</taxon>
        <taxon>Cantharellales</taxon>
        <taxon>Hydnaceae</taxon>
        <taxon>Hydnum</taxon>
    </lineage>
</organism>
<dbReference type="InterPro" id="IPR006073">
    <property type="entry name" value="GTP-bd"/>
</dbReference>
<feature type="transmembrane region" description="Helical" evidence="2">
    <location>
        <begin position="400"/>
        <end position="418"/>
    </location>
</feature>
<keyword evidence="2" id="KW-1133">Transmembrane helix</keyword>
<evidence type="ECO:0000256" key="1">
    <source>
        <dbReference type="SAM" id="MobiDB-lite"/>
    </source>
</evidence>
<dbReference type="AlphaFoldDB" id="A0A9P6DT07"/>
<gene>
    <name evidence="4" type="ORF">BS47DRAFT_1488073</name>
</gene>
<protein>
    <recommendedName>
        <fullName evidence="3">G domain-containing protein</fullName>
    </recommendedName>
</protein>
<feature type="region of interest" description="Disordered" evidence="1">
    <location>
        <begin position="1"/>
        <end position="67"/>
    </location>
</feature>
<comment type="caution">
    <text evidence="4">The sequence shown here is derived from an EMBL/GenBank/DDBJ whole genome shotgun (WGS) entry which is preliminary data.</text>
</comment>
<dbReference type="SUPFAM" id="SSF52540">
    <property type="entry name" value="P-loop containing nucleoside triphosphate hydrolases"/>
    <property type="match status" value="1"/>
</dbReference>
<evidence type="ECO:0000313" key="5">
    <source>
        <dbReference type="Proteomes" id="UP000886523"/>
    </source>
</evidence>
<feature type="domain" description="G" evidence="3">
    <location>
        <begin position="75"/>
        <end position="199"/>
    </location>
</feature>
<dbReference type="InterPro" id="IPR027417">
    <property type="entry name" value="P-loop_NTPase"/>
</dbReference>
<dbReference type="EMBL" id="MU129041">
    <property type="protein sequence ID" value="KAF9509170.1"/>
    <property type="molecule type" value="Genomic_DNA"/>
</dbReference>
<feature type="compositionally biased region" description="Basic residues" evidence="1">
    <location>
        <begin position="1"/>
        <end position="13"/>
    </location>
</feature>
<keyword evidence="2" id="KW-0812">Transmembrane</keyword>
<reference evidence="4" key="1">
    <citation type="journal article" date="2020" name="Nat. Commun.">
        <title>Large-scale genome sequencing of mycorrhizal fungi provides insights into the early evolution of symbiotic traits.</title>
        <authorList>
            <person name="Miyauchi S."/>
            <person name="Kiss E."/>
            <person name="Kuo A."/>
            <person name="Drula E."/>
            <person name="Kohler A."/>
            <person name="Sanchez-Garcia M."/>
            <person name="Morin E."/>
            <person name="Andreopoulos B."/>
            <person name="Barry K.W."/>
            <person name="Bonito G."/>
            <person name="Buee M."/>
            <person name="Carver A."/>
            <person name="Chen C."/>
            <person name="Cichocki N."/>
            <person name="Clum A."/>
            <person name="Culley D."/>
            <person name="Crous P.W."/>
            <person name="Fauchery L."/>
            <person name="Girlanda M."/>
            <person name="Hayes R.D."/>
            <person name="Keri Z."/>
            <person name="LaButti K."/>
            <person name="Lipzen A."/>
            <person name="Lombard V."/>
            <person name="Magnuson J."/>
            <person name="Maillard F."/>
            <person name="Murat C."/>
            <person name="Nolan M."/>
            <person name="Ohm R.A."/>
            <person name="Pangilinan J."/>
            <person name="Pereira M.F."/>
            <person name="Perotto S."/>
            <person name="Peter M."/>
            <person name="Pfister S."/>
            <person name="Riley R."/>
            <person name="Sitrit Y."/>
            <person name="Stielow J.B."/>
            <person name="Szollosi G."/>
            <person name="Zifcakova L."/>
            <person name="Stursova M."/>
            <person name="Spatafora J.W."/>
            <person name="Tedersoo L."/>
            <person name="Vaario L.M."/>
            <person name="Yamada A."/>
            <person name="Yan M."/>
            <person name="Wang P."/>
            <person name="Xu J."/>
            <person name="Bruns T."/>
            <person name="Baldrian P."/>
            <person name="Vilgalys R."/>
            <person name="Dunand C."/>
            <person name="Henrissat B."/>
            <person name="Grigoriev I.V."/>
            <person name="Hibbett D."/>
            <person name="Nagy L.G."/>
            <person name="Martin F.M."/>
        </authorList>
    </citation>
    <scope>NUCLEOTIDE SEQUENCE</scope>
    <source>
        <strain evidence="4">UP504</strain>
    </source>
</reference>
<dbReference type="GO" id="GO:0005525">
    <property type="term" value="F:GTP binding"/>
    <property type="evidence" value="ECO:0007669"/>
    <property type="project" value="InterPro"/>
</dbReference>
<evidence type="ECO:0000256" key="2">
    <source>
        <dbReference type="SAM" id="Phobius"/>
    </source>
</evidence>
<feature type="compositionally biased region" description="Polar residues" evidence="1">
    <location>
        <begin position="23"/>
        <end position="39"/>
    </location>
</feature>
<keyword evidence="5" id="KW-1185">Reference proteome</keyword>
<evidence type="ECO:0000313" key="4">
    <source>
        <dbReference type="EMBL" id="KAF9509170.1"/>
    </source>
</evidence>
<sequence length="543" mass="60808">MRLRIPKFFRRPHPVPAPDPDTRSYTVDPTHPGSQTGSDTVHLHPSASANPIDASPDSSPLRPTTDTRLGDSRFRVLVVGKSGVGKSSLINAVFGVNLARTSDDHATRHDIDQELASDDNQRLILHDSQGFVGGDIKNLQTVQDFIKRKSAERELKDRLHAIWLCCEIPVAGGRVFERGDETLLQDDTNQVPIIVVFTKYDQLVIRKKGDLARTLGKNEVEWERRAQETAMDAVRIRCERPLNSIGGHRHTWAVVSTTTEYRDTIEKLIDLTKNSIVGVLTDLEGWLFAFAQRHSLGTKISTSIDVGRRQYWHYMFSGYLTGHRLDECVRVIHDDIANGWNFNDPDHQCLKSTEFRALMTHLVTDLASDRPDPPNFLNTAINVAGPAAAIIGALPYSAPIVVPVAITVVLASWVYGMYRRTPKILRYLMGYVIDMIIVMSCLFALVESRGLGRRLDSRGLDRISPAMVSLVLKEYSRRKGSVHEQVKSYVNETTFPALQPNRAIGQISELVKAEQYKELHAAVILAASRALDDEDTWMTADML</sequence>
<name>A0A9P6DT07_9AGAM</name>
<proteinExistence type="predicted"/>
<feature type="transmembrane region" description="Helical" evidence="2">
    <location>
        <begin position="424"/>
        <end position="446"/>
    </location>
</feature>
<dbReference type="Gene3D" id="3.40.50.300">
    <property type="entry name" value="P-loop containing nucleotide triphosphate hydrolases"/>
    <property type="match status" value="1"/>
</dbReference>
<keyword evidence="2" id="KW-0472">Membrane</keyword>
<feature type="compositionally biased region" description="Polar residues" evidence="1">
    <location>
        <begin position="56"/>
        <end position="67"/>
    </location>
</feature>
<dbReference type="Pfam" id="PF01926">
    <property type="entry name" value="MMR_HSR1"/>
    <property type="match status" value="1"/>
</dbReference>
<accession>A0A9P6DT07</accession>